<evidence type="ECO:0000313" key="1">
    <source>
        <dbReference type="EMBL" id="VAX14501.1"/>
    </source>
</evidence>
<organism evidence="1">
    <name type="scientific">hydrothermal vent metagenome</name>
    <dbReference type="NCBI Taxonomy" id="652676"/>
    <lineage>
        <taxon>unclassified sequences</taxon>
        <taxon>metagenomes</taxon>
        <taxon>ecological metagenomes</taxon>
    </lineage>
</organism>
<sequence length="108" mass="12514">MEKILVDNAEAGMELDADVVDRQGRVLLKAGVILNEKHLRVFNTWGILEISIKSGVEIEEPKKNYPPELIEKANQLAKIHFQHNDINHPVIKSLFDYWQNHYMDNKAH</sequence>
<reference evidence="1" key="1">
    <citation type="submission" date="2018-06" db="EMBL/GenBank/DDBJ databases">
        <authorList>
            <person name="Zhirakovskaya E."/>
        </authorList>
    </citation>
    <scope>NUCLEOTIDE SEQUENCE</scope>
</reference>
<dbReference type="EMBL" id="UOFZ01000176">
    <property type="protein sequence ID" value="VAX14501.1"/>
    <property type="molecule type" value="Genomic_DNA"/>
</dbReference>
<protein>
    <submittedName>
        <fullName evidence="1">Uncharacterized protein</fullName>
    </submittedName>
</protein>
<dbReference type="AlphaFoldDB" id="A0A3B1BJ27"/>
<proteinExistence type="predicted"/>
<name>A0A3B1BJ27_9ZZZZ</name>
<accession>A0A3B1BJ27</accession>
<gene>
    <name evidence="1" type="ORF">MNBD_GAMMA24-879</name>
</gene>